<comment type="catalytic activity">
    <reaction evidence="1 7">
        <text>Cleavage of hydrophobic, N-terminal signal or leader sequences from secreted and periplasmic proteins.</text>
        <dbReference type="EC" id="3.4.21.89"/>
    </reaction>
</comment>
<dbReference type="EC" id="3.4.21.89" evidence="3 7"/>
<dbReference type="Pfam" id="PF10502">
    <property type="entry name" value="Peptidase_S26"/>
    <property type="match status" value="2"/>
</dbReference>
<organism evidence="9 10">
    <name type="scientific">Thermonema lapsum</name>
    <dbReference type="NCBI Taxonomy" id="28195"/>
    <lineage>
        <taxon>Bacteria</taxon>
        <taxon>Pseudomonadati</taxon>
        <taxon>Bacteroidota</taxon>
        <taxon>Cytophagia</taxon>
        <taxon>Cytophagales</taxon>
        <taxon>Thermonemataceae</taxon>
        <taxon>Thermonema</taxon>
    </lineage>
</organism>
<dbReference type="Proteomes" id="UP000537126">
    <property type="component" value="Unassembled WGS sequence"/>
</dbReference>
<dbReference type="CDD" id="cd06530">
    <property type="entry name" value="S26_SPase_I"/>
    <property type="match status" value="2"/>
</dbReference>
<dbReference type="RefSeq" id="WP_166918477.1">
    <property type="nucleotide sequence ID" value="NZ_JAASRN010000001.1"/>
</dbReference>
<reference evidence="9 10" key="1">
    <citation type="submission" date="2020-03" db="EMBL/GenBank/DDBJ databases">
        <title>Genomic Encyclopedia of Type Strains, Phase IV (KMG-IV): sequencing the most valuable type-strain genomes for metagenomic binning, comparative biology and taxonomic classification.</title>
        <authorList>
            <person name="Goeker M."/>
        </authorList>
    </citation>
    <scope>NUCLEOTIDE SEQUENCE [LARGE SCALE GENOMIC DNA]</scope>
    <source>
        <strain evidence="9 10">DSM 5718</strain>
    </source>
</reference>
<feature type="domain" description="Peptidase S26" evidence="8">
    <location>
        <begin position="269"/>
        <end position="351"/>
    </location>
</feature>
<dbReference type="NCBIfam" id="TIGR02227">
    <property type="entry name" value="sigpep_I_bact"/>
    <property type="match status" value="2"/>
</dbReference>
<protein>
    <recommendedName>
        <fullName evidence="4 7">Signal peptidase I</fullName>
        <ecNumber evidence="3 7">3.4.21.89</ecNumber>
    </recommendedName>
</protein>
<dbReference type="GO" id="GO:0004252">
    <property type="term" value="F:serine-type endopeptidase activity"/>
    <property type="evidence" value="ECO:0007669"/>
    <property type="project" value="InterPro"/>
</dbReference>
<comment type="caution">
    <text evidence="9">The sequence shown here is derived from an EMBL/GenBank/DDBJ whole genome shotgun (WGS) entry which is preliminary data.</text>
</comment>
<dbReference type="GO" id="GO:0009003">
    <property type="term" value="F:signal peptidase activity"/>
    <property type="evidence" value="ECO:0007669"/>
    <property type="project" value="UniProtKB-EC"/>
</dbReference>
<dbReference type="EMBL" id="JAASRN010000001">
    <property type="protein sequence ID" value="NIK73213.1"/>
    <property type="molecule type" value="Genomic_DNA"/>
</dbReference>
<comment type="subcellular location">
    <subcellularLocation>
        <location evidence="7">Membrane</location>
        <topology evidence="7">Single-pass type II membrane protein</topology>
    </subcellularLocation>
</comment>
<evidence type="ECO:0000256" key="7">
    <source>
        <dbReference type="RuleBase" id="RU362042"/>
    </source>
</evidence>
<keyword evidence="10" id="KW-1185">Reference proteome</keyword>
<dbReference type="GO" id="GO:0016020">
    <property type="term" value="C:membrane"/>
    <property type="evidence" value="ECO:0007669"/>
    <property type="project" value="UniProtKB-SubCell"/>
</dbReference>
<keyword evidence="7" id="KW-0645">Protease</keyword>
<evidence type="ECO:0000256" key="2">
    <source>
        <dbReference type="ARBA" id="ARBA00009370"/>
    </source>
</evidence>
<comment type="similarity">
    <text evidence="2 7">Belongs to the peptidase S26 family.</text>
</comment>
<dbReference type="PANTHER" id="PTHR43390">
    <property type="entry name" value="SIGNAL PEPTIDASE I"/>
    <property type="match status" value="1"/>
</dbReference>
<dbReference type="InterPro" id="IPR036286">
    <property type="entry name" value="LexA/Signal_pep-like_sf"/>
</dbReference>
<dbReference type="GO" id="GO:0006465">
    <property type="term" value="P:signal peptide processing"/>
    <property type="evidence" value="ECO:0007669"/>
    <property type="project" value="InterPro"/>
</dbReference>
<dbReference type="SUPFAM" id="SSF51306">
    <property type="entry name" value="LexA/Signal peptidase"/>
    <property type="match status" value="1"/>
</dbReference>
<evidence type="ECO:0000256" key="6">
    <source>
        <dbReference type="PIRSR" id="PIRSR600223-1"/>
    </source>
</evidence>
<gene>
    <name evidence="9" type="ORF">FHS56_000699</name>
</gene>
<evidence type="ECO:0000256" key="4">
    <source>
        <dbReference type="ARBA" id="ARBA00019232"/>
    </source>
</evidence>
<dbReference type="Gene3D" id="2.10.109.10">
    <property type="entry name" value="Umud Fragment, subunit A"/>
    <property type="match status" value="2"/>
</dbReference>
<sequence length="374" mass="43147">MKLSFLKSKEEKNKKPKSKLREWLDSLLFAVVVATLVRWLFVEAYTIPTPSMERSLLVGDFLFVSKLSYGARTPQTPLQVPLTHQTIWGTDIPSYLDWIQLPMYRLPGLSKVQKGDVVVFNFPPQEPGRPKYPTDLKTHYIKRCVATGGDTIQIKAAKVYINGVEQAYPEGVQFRYDVYTNQGIRPRVFEELGIRYSSDSNTDVYATNFGYHITMTPATAEALKKLPAVEKVEMSLAEEGIGNLRVFPHHPQFNWNEDYFGPLYVPKKGDKIPMTPENVILYGHTIVQYEGHAKAEVKNDKLYINEEEVKEYTFRQDYLFMMGDNRHNSLDSRFWGFVPYDHVVGKAVFVWLSIDPYAELLHKIRWSRLFSGVN</sequence>
<evidence type="ECO:0000256" key="3">
    <source>
        <dbReference type="ARBA" id="ARBA00013208"/>
    </source>
</evidence>
<evidence type="ECO:0000256" key="5">
    <source>
        <dbReference type="ARBA" id="ARBA00022801"/>
    </source>
</evidence>
<accession>A0A846MNT3</accession>
<name>A0A846MNT3_9BACT</name>
<evidence type="ECO:0000259" key="8">
    <source>
        <dbReference type="Pfam" id="PF10502"/>
    </source>
</evidence>
<feature type="domain" description="Peptidase S26" evidence="8">
    <location>
        <begin position="21"/>
        <end position="167"/>
    </location>
</feature>
<dbReference type="PROSITE" id="PS00761">
    <property type="entry name" value="SPASE_I_3"/>
    <property type="match status" value="1"/>
</dbReference>
<dbReference type="InterPro" id="IPR019533">
    <property type="entry name" value="Peptidase_S26"/>
</dbReference>
<dbReference type="AlphaFoldDB" id="A0A846MNT3"/>
<proteinExistence type="inferred from homology"/>
<dbReference type="PRINTS" id="PR00727">
    <property type="entry name" value="LEADERPTASE"/>
</dbReference>
<dbReference type="InterPro" id="IPR019758">
    <property type="entry name" value="Pept_S26A_signal_pept_1_CS"/>
</dbReference>
<feature type="active site" evidence="6">
    <location>
        <position position="51"/>
    </location>
</feature>
<keyword evidence="5 7" id="KW-0378">Hydrolase</keyword>
<dbReference type="InterPro" id="IPR000223">
    <property type="entry name" value="Pept_S26A_signal_pept_1"/>
</dbReference>
<evidence type="ECO:0000313" key="10">
    <source>
        <dbReference type="Proteomes" id="UP000537126"/>
    </source>
</evidence>
<evidence type="ECO:0000256" key="1">
    <source>
        <dbReference type="ARBA" id="ARBA00000677"/>
    </source>
</evidence>
<feature type="active site" evidence="6">
    <location>
        <position position="142"/>
    </location>
</feature>
<dbReference type="PANTHER" id="PTHR43390:SF1">
    <property type="entry name" value="CHLOROPLAST PROCESSING PEPTIDASE"/>
    <property type="match status" value="1"/>
</dbReference>
<evidence type="ECO:0000313" key="9">
    <source>
        <dbReference type="EMBL" id="NIK73213.1"/>
    </source>
</evidence>